<dbReference type="eggNOG" id="COG1396">
    <property type="taxonomic scope" value="Bacteria"/>
</dbReference>
<dbReference type="Gene3D" id="3.90.550.20">
    <property type="match status" value="1"/>
</dbReference>
<dbReference type="KEGG" id="fal:FRAAL0278"/>
<dbReference type="AlphaFoldDB" id="Q0RTZ0"/>
<dbReference type="SUPFAM" id="SSF53448">
    <property type="entry name" value="Nucleotide-diphospho-sugar transferases"/>
    <property type="match status" value="1"/>
</dbReference>
<evidence type="ECO:0000313" key="2">
    <source>
        <dbReference type="EMBL" id="CAJ58955.1"/>
    </source>
</evidence>
<evidence type="ECO:0000256" key="1">
    <source>
        <dbReference type="SAM" id="MobiDB-lite"/>
    </source>
</evidence>
<feature type="region of interest" description="Disordered" evidence="1">
    <location>
        <begin position="1"/>
        <end position="23"/>
    </location>
</feature>
<organism evidence="2 3">
    <name type="scientific">Frankia alni (strain DSM 45986 / CECT 9034 / ACN14a)</name>
    <dbReference type="NCBI Taxonomy" id="326424"/>
    <lineage>
        <taxon>Bacteria</taxon>
        <taxon>Bacillati</taxon>
        <taxon>Actinomycetota</taxon>
        <taxon>Actinomycetes</taxon>
        <taxon>Frankiales</taxon>
        <taxon>Frankiaceae</taxon>
        <taxon>Frankia</taxon>
    </lineage>
</organism>
<dbReference type="STRING" id="326424.FRAAL0278"/>
<evidence type="ECO:0000313" key="3">
    <source>
        <dbReference type="Proteomes" id="UP000000657"/>
    </source>
</evidence>
<protein>
    <submittedName>
        <fullName evidence="2">Uncharacterized protein</fullName>
    </submittedName>
</protein>
<dbReference type="Proteomes" id="UP000000657">
    <property type="component" value="Chromosome"/>
</dbReference>
<accession>Q0RTZ0</accession>
<dbReference type="InterPro" id="IPR029044">
    <property type="entry name" value="Nucleotide-diphossugar_trans"/>
</dbReference>
<dbReference type="EMBL" id="CT573213">
    <property type="protein sequence ID" value="CAJ58955.1"/>
    <property type="molecule type" value="Genomic_DNA"/>
</dbReference>
<keyword evidence="3" id="KW-1185">Reference proteome</keyword>
<gene>
    <name evidence="2" type="ordered locus">FRAAL0278</name>
</gene>
<reference evidence="2 3" key="1">
    <citation type="journal article" date="2007" name="Genome Res.">
        <title>Genome characteristics of facultatively symbiotic Frankia sp. strains reflect host range and host plant biogeography.</title>
        <authorList>
            <person name="Normand P."/>
            <person name="Lapierre P."/>
            <person name="Tisa L.S."/>
            <person name="Gogarten J.P."/>
            <person name="Alloisio N."/>
            <person name="Bagnarol E."/>
            <person name="Bassi C.A."/>
            <person name="Berry A.M."/>
            <person name="Bickhart D.M."/>
            <person name="Choisne N."/>
            <person name="Couloux A."/>
            <person name="Cournoyer B."/>
            <person name="Cruveiller S."/>
            <person name="Daubin V."/>
            <person name="Demange N."/>
            <person name="Francino M.P."/>
            <person name="Goltsman E."/>
            <person name="Huang Y."/>
            <person name="Kopp O.R."/>
            <person name="Labarre L."/>
            <person name="Lapidus A."/>
            <person name="Lavire C."/>
            <person name="Marechal J."/>
            <person name="Martinez M."/>
            <person name="Mastronunzio J.E."/>
            <person name="Mullin B.C."/>
            <person name="Niemann J."/>
            <person name="Pujic P."/>
            <person name="Rawnsley T."/>
            <person name="Rouy Z."/>
            <person name="Schenowitz C."/>
            <person name="Sellstedt A."/>
            <person name="Tavares F."/>
            <person name="Tomkins J.P."/>
            <person name="Vallenet D."/>
            <person name="Valverde C."/>
            <person name="Wall L.G."/>
            <person name="Wang Y."/>
            <person name="Medigue C."/>
            <person name="Benson D.R."/>
        </authorList>
    </citation>
    <scope>NUCLEOTIDE SEQUENCE [LARGE SCALE GENOMIC DNA]</scope>
    <source>
        <strain evidence="3">DSM 45986 / CECT 9034 / ACN14a</strain>
    </source>
</reference>
<sequence length="854" mass="91909">MPDARRDPGPVLDGGEMRDDPSAPCHMVTTLTRMGLEGPSAEGAARATALVAEAVAYARGLADLKETGYQAAADLDRRLTGRAALMLALDTPRAARLLADSEVVRRTLATGAASAAEQSAADRVRAACHTLGFDPKARDPKARDAPGRLVGDLTVEQVVAAAAAVGRMSRLADSLTDRAARASARRWSAALAAGPPVEREFTAIRRRLDSVLTSSGPGGPETDPSRLATRLLSESELVHWPVLAARLARIGEAIRHARIAAMVRAAKARLTDLQAQRRRQASVRGGVHLAGRMGRAANLRPPAWPLAAPHGETLAWLRRLVCAPLHTPDVERALAARLGADLFDLRRPPPEPAFLAGVDIGNLRPEHVAPFLRRISMTRPVPSAEELSEESLEADRGAVSWARRSADERRWGQAADTGAPLLPEVVGIPHVVHGIWLGQPMPARTAFRDNYGAAARRYAGQVTVVLWTDIPRAQCAAVLAEPAPLVGAADPLRYVRTLATWARDNDVALVNVDEVFHADHPLYLRPQYVLEMAKQRPRGYTSATDHLRVELVHTFGGLYIDGDIRFDAGSPEGGHPGSVPDLLAAVAASTCGFTLNILPIDLGISNDLIVGSARHPALRLWMECARLNYFPLQREIVGGLGMMARPYVGASHQGLRHLAPHRTGRVHHVPLKLLGITRDDLTPTGGAVVTANEITWVPRGRERVEFDVTGADPADPATRDEVLTRTMRLVTFLLWQLVAREGNLYLSAVEPVVLALPDPDAVWIALLGFIAAAGAARALVTSVTDHRRGEDGTLEYIRLPREAEAFLDREASPPSWFGSELAELDRPVWLLDEAVTPVALRTPSAAAAVLAGRA</sequence>
<name>Q0RTZ0_FRAAA</name>
<proteinExistence type="predicted"/>
<dbReference type="HOGENOM" id="CLU_334270_0_0_11"/>